<dbReference type="Pfam" id="PF00443">
    <property type="entry name" value="UCH"/>
    <property type="match status" value="1"/>
</dbReference>
<keyword evidence="2" id="KW-0472">Membrane</keyword>
<dbReference type="EMBL" id="JABFTP020000062">
    <property type="protein sequence ID" value="KAL3273617.1"/>
    <property type="molecule type" value="Genomic_DNA"/>
</dbReference>
<keyword evidence="2" id="KW-0812">Transmembrane</keyword>
<dbReference type="PANTHER" id="PTHR24006:SF781">
    <property type="entry name" value="LD34905P"/>
    <property type="match status" value="1"/>
</dbReference>
<evidence type="ECO:0000256" key="1">
    <source>
        <dbReference type="ARBA" id="ARBA00009085"/>
    </source>
</evidence>
<feature type="transmembrane region" description="Helical" evidence="2">
    <location>
        <begin position="7"/>
        <end position="27"/>
    </location>
</feature>
<dbReference type="Proteomes" id="UP001516400">
    <property type="component" value="Unassembled WGS sequence"/>
</dbReference>
<keyword evidence="5" id="KW-1185">Reference proteome</keyword>
<dbReference type="InterPro" id="IPR050164">
    <property type="entry name" value="Peptidase_C19"/>
</dbReference>
<protein>
    <recommendedName>
        <fullName evidence="3">USP domain-containing protein</fullName>
    </recommendedName>
</protein>
<dbReference type="InterPro" id="IPR038765">
    <property type="entry name" value="Papain-like_cys_pep_sf"/>
</dbReference>
<comment type="similarity">
    <text evidence="1">Belongs to the peptidase C19 family.</text>
</comment>
<feature type="domain" description="USP" evidence="3">
    <location>
        <begin position="37"/>
        <end position="146"/>
    </location>
</feature>
<dbReference type="AlphaFoldDB" id="A0ABD2N4U5"/>
<sequence>MESDRILVAAGLTAAAVVGAFVFWGPATNTSGRGRLAGLINLGKTCFLNAVLHALAACPQFIAWLEKDRNARETSLRSTLATVLSVVNGTNKAMKETMAPVAVINALKRLGWVIPGGEQDAHELLNVLLTTLDEETHKNTRKISGI</sequence>
<dbReference type="Gene3D" id="3.90.70.10">
    <property type="entry name" value="Cysteine proteinases"/>
    <property type="match status" value="1"/>
</dbReference>
<dbReference type="InterPro" id="IPR001394">
    <property type="entry name" value="Peptidase_C19_UCH"/>
</dbReference>
<proteinExistence type="inferred from homology"/>
<organism evidence="4 5">
    <name type="scientific">Cryptolaemus montrouzieri</name>
    <dbReference type="NCBI Taxonomy" id="559131"/>
    <lineage>
        <taxon>Eukaryota</taxon>
        <taxon>Metazoa</taxon>
        <taxon>Ecdysozoa</taxon>
        <taxon>Arthropoda</taxon>
        <taxon>Hexapoda</taxon>
        <taxon>Insecta</taxon>
        <taxon>Pterygota</taxon>
        <taxon>Neoptera</taxon>
        <taxon>Endopterygota</taxon>
        <taxon>Coleoptera</taxon>
        <taxon>Polyphaga</taxon>
        <taxon>Cucujiformia</taxon>
        <taxon>Coccinelloidea</taxon>
        <taxon>Coccinellidae</taxon>
        <taxon>Scymninae</taxon>
        <taxon>Scymnini</taxon>
        <taxon>Cryptolaemus</taxon>
    </lineage>
</organism>
<accession>A0ABD2N4U5</accession>
<comment type="caution">
    <text evidence="4">The sequence shown here is derived from an EMBL/GenBank/DDBJ whole genome shotgun (WGS) entry which is preliminary data.</text>
</comment>
<evidence type="ECO:0000313" key="5">
    <source>
        <dbReference type="Proteomes" id="UP001516400"/>
    </source>
</evidence>
<keyword evidence="2" id="KW-1133">Transmembrane helix</keyword>
<evidence type="ECO:0000256" key="2">
    <source>
        <dbReference type="SAM" id="Phobius"/>
    </source>
</evidence>
<name>A0ABD2N4U5_9CUCU</name>
<dbReference type="PANTHER" id="PTHR24006">
    <property type="entry name" value="UBIQUITIN CARBOXYL-TERMINAL HYDROLASE"/>
    <property type="match status" value="1"/>
</dbReference>
<dbReference type="PROSITE" id="PS50235">
    <property type="entry name" value="USP_3"/>
    <property type="match status" value="1"/>
</dbReference>
<gene>
    <name evidence="4" type="ORF">HHI36_015049</name>
</gene>
<evidence type="ECO:0000259" key="3">
    <source>
        <dbReference type="PROSITE" id="PS50235"/>
    </source>
</evidence>
<dbReference type="SUPFAM" id="SSF54001">
    <property type="entry name" value="Cysteine proteinases"/>
    <property type="match status" value="1"/>
</dbReference>
<dbReference type="InterPro" id="IPR028889">
    <property type="entry name" value="USP"/>
</dbReference>
<evidence type="ECO:0000313" key="4">
    <source>
        <dbReference type="EMBL" id="KAL3273617.1"/>
    </source>
</evidence>
<reference evidence="4 5" key="1">
    <citation type="journal article" date="2021" name="BMC Biol.">
        <title>Horizontally acquired antibacterial genes associated with adaptive radiation of ladybird beetles.</title>
        <authorList>
            <person name="Li H.S."/>
            <person name="Tang X.F."/>
            <person name="Huang Y.H."/>
            <person name="Xu Z.Y."/>
            <person name="Chen M.L."/>
            <person name="Du X.Y."/>
            <person name="Qiu B.Y."/>
            <person name="Chen P.T."/>
            <person name="Zhang W."/>
            <person name="Slipinski A."/>
            <person name="Escalona H.E."/>
            <person name="Waterhouse R.M."/>
            <person name="Zwick A."/>
            <person name="Pang H."/>
        </authorList>
    </citation>
    <scope>NUCLEOTIDE SEQUENCE [LARGE SCALE GENOMIC DNA]</scope>
    <source>
        <strain evidence="4">SYSU2018</strain>
    </source>
</reference>